<dbReference type="EMBL" id="BPRB01000121">
    <property type="protein sequence ID" value="GJE60256.1"/>
    <property type="molecule type" value="Genomic_DNA"/>
</dbReference>
<evidence type="ECO:0000256" key="4">
    <source>
        <dbReference type="ARBA" id="ARBA00022630"/>
    </source>
</evidence>
<keyword evidence="7" id="KW-0274">FAD</keyword>
<evidence type="ECO:0000256" key="6">
    <source>
        <dbReference type="ARBA" id="ARBA00022723"/>
    </source>
</evidence>
<keyword evidence="8" id="KW-0460">Magnesium</keyword>
<reference evidence="11" key="2">
    <citation type="submission" date="2021-08" db="EMBL/GenBank/DDBJ databases">
        <authorList>
            <person name="Tani A."/>
            <person name="Ola A."/>
            <person name="Ogura Y."/>
            <person name="Katsura K."/>
            <person name="Hayashi T."/>
        </authorList>
    </citation>
    <scope>NUCLEOTIDE SEQUENCE</scope>
    <source>
        <strain evidence="11">DSM 23632</strain>
    </source>
</reference>
<dbReference type="SUPFAM" id="SSF143631">
    <property type="entry name" value="ApbE-like"/>
    <property type="match status" value="1"/>
</dbReference>
<dbReference type="InterPro" id="IPR024932">
    <property type="entry name" value="ApbE"/>
</dbReference>
<sequence>MIELFSGFAATSGNYAMSFSPDHADHHIFDPRTGRSPKTLSSVTVTAPTGLLADGLSTACMVLGPAAGAELVARHPGCTVRFFA</sequence>
<keyword evidence="6" id="KW-0479">Metal-binding</keyword>
<comment type="caution">
    <text evidence="11">The sequence shown here is derived from an EMBL/GenBank/DDBJ whole genome shotgun (WGS) entry which is preliminary data.</text>
</comment>
<keyword evidence="5" id="KW-0808">Transferase</keyword>
<evidence type="ECO:0000256" key="1">
    <source>
        <dbReference type="ARBA" id="ARBA00001946"/>
    </source>
</evidence>
<proteinExistence type="predicted"/>
<protein>
    <recommendedName>
        <fullName evidence="3">FAD:protein FMN transferase</fullName>
        <ecNumber evidence="2">2.7.1.180</ecNumber>
    </recommendedName>
    <alternativeName>
        <fullName evidence="9">Flavin transferase</fullName>
    </alternativeName>
</protein>
<evidence type="ECO:0000256" key="3">
    <source>
        <dbReference type="ARBA" id="ARBA00016337"/>
    </source>
</evidence>
<comment type="cofactor">
    <cofactor evidence="1">
        <name>Mg(2+)</name>
        <dbReference type="ChEBI" id="CHEBI:18420"/>
    </cofactor>
</comment>
<comment type="catalytic activity">
    <reaction evidence="10">
        <text>L-threonyl-[protein] + FAD = FMN-L-threonyl-[protein] + AMP + H(+)</text>
        <dbReference type="Rhea" id="RHEA:36847"/>
        <dbReference type="Rhea" id="RHEA-COMP:11060"/>
        <dbReference type="Rhea" id="RHEA-COMP:11061"/>
        <dbReference type="ChEBI" id="CHEBI:15378"/>
        <dbReference type="ChEBI" id="CHEBI:30013"/>
        <dbReference type="ChEBI" id="CHEBI:57692"/>
        <dbReference type="ChEBI" id="CHEBI:74257"/>
        <dbReference type="ChEBI" id="CHEBI:456215"/>
        <dbReference type="EC" id="2.7.1.180"/>
    </reaction>
</comment>
<evidence type="ECO:0000313" key="12">
    <source>
        <dbReference type="Proteomes" id="UP001055057"/>
    </source>
</evidence>
<name>A0ABQ4TYC8_9HYPH</name>
<evidence type="ECO:0000256" key="5">
    <source>
        <dbReference type="ARBA" id="ARBA00022679"/>
    </source>
</evidence>
<evidence type="ECO:0000256" key="2">
    <source>
        <dbReference type="ARBA" id="ARBA00011955"/>
    </source>
</evidence>
<dbReference type="EC" id="2.7.1.180" evidence="2"/>
<keyword evidence="12" id="KW-1185">Reference proteome</keyword>
<dbReference type="PANTHER" id="PTHR30040">
    <property type="entry name" value="THIAMINE BIOSYNTHESIS LIPOPROTEIN APBE"/>
    <property type="match status" value="1"/>
</dbReference>
<organism evidence="11 12">
    <name type="scientific">Methylobacterium trifolii</name>
    <dbReference type="NCBI Taxonomy" id="1003092"/>
    <lineage>
        <taxon>Bacteria</taxon>
        <taxon>Pseudomonadati</taxon>
        <taxon>Pseudomonadota</taxon>
        <taxon>Alphaproteobacteria</taxon>
        <taxon>Hyphomicrobiales</taxon>
        <taxon>Methylobacteriaceae</taxon>
        <taxon>Methylobacterium</taxon>
    </lineage>
</organism>
<evidence type="ECO:0000256" key="8">
    <source>
        <dbReference type="ARBA" id="ARBA00022842"/>
    </source>
</evidence>
<reference evidence="11" key="1">
    <citation type="journal article" date="2021" name="Front. Microbiol.">
        <title>Comprehensive Comparative Genomics and Phenotyping of Methylobacterium Species.</title>
        <authorList>
            <person name="Alessa O."/>
            <person name="Ogura Y."/>
            <person name="Fujitani Y."/>
            <person name="Takami H."/>
            <person name="Hayashi T."/>
            <person name="Sahin N."/>
            <person name="Tani A."/>
        </authorList>
    </citation>
    <scope>NUCLEOTIDE SEQUENCE</scope>
    <source>
        <strain evidence="11">DSM 23632</strain>
    </source>
</reference>
<dbReference type="PANTHER" id="PTHR30040:SF2">
    <property type="entry name" value="FAD:PROTEIN FMN TRANSFERASE"/>
    <property type="match status" value="1"/>
</dbReference>
<dbReference type="Pfam" id="PF02424">
    <property type="entry name" value="ApbE"/>
    <property type="match status" value="1"/>
</dbReference>
<accession>A0ABQ4TYC8</accession>
<gene>
    <name evidence="11" type="ORF">MPOCJGCO_2367</name>
</gene>
<evidence type="ECO:0000256" key="9">
    <source>
        <dbReference type="ARBA" id="ARBA00031306"/>
    </source>
</evidence>
<evidence type="ECO:0000256" key="10">
    <source>
        <dbReference type="ARBA" id="ARBA00048540"/>
    </source>
</evidence>
<dbReference type="Gene3D" id="3.10.520.10">
    <property type="entry name" value="ApbE-like domains"/>
    <property type="match status" value="1"/>
</dbReference>
<evidence type="ECO:0000256" key="7">
    <source>
        <dbReference type="ARBA" id="ARBA00022827"/>
    </source>
</evidence>
<evidence type="ECO:0000313" key="11">
    <source>
        <dbReference type="EMBL" id="GJE60256.1"/>
    </source>
</evidence>
<dbReference type="Proteomes" id="UP001055057">
    <property type="component" value="Unassembled WGS sequence"/>
</dbReference>
<dbReference type="InterPro" id="IPR003374">
    <property type="entry name" value="ApbE-like_sf"/>
</dbReference>
<keyword evidence="4" id="KW-0285">Flavoprotein</keyword>